<evidence type="ECO:0000256" key="3">
    <source>
        <dbReference type="ARBA" id="ARBA00022691"/>
    </source>
</evidence>
<evidence type="ECO:0000256" key="2">
    <source>
        <dbReference type="ARBA" id="ARBA00022679"/>
    </source>
</evidence>
<reference evidence="6 7" key="1">
    <citation type="submission" date="2020-11" db="EMBL/GenBank/DDBJ databases">
        <authorList>
            <person name="Wallbank WR R."/>
            <person name="Pardo Diaz C."/>
            <person name="Kozak K."/>
            <person name="Martin S."/>
            <person name="Jiggins C."/>
            <person name="Moest M."/>
            <person name="Warren A I."/>
            <person name="Generalovic N T."/>
            <person name="Byers J.R.P. K."/>
            <person name="Montejo-Kovacevich G."/>
            <person name="Yen C E."/>
        </authorList>
    </citation>
    <scope>NUCLEOTIDE SEQUENCE [LARGE SCALE GENOMIC DNA]</scope>
</reference>
<proteinExistence type="inferred from homology"/>
<evidence type="ECO:0000256" key="1">
    <source>
        <dbReference type="ARBA" id="ARBA00022603"/>
    </source>
</evidence>
<evidence type="ECO:0000313" key="6">
    <source>
        <dbReference type="EMBL" id="CAD7086848.1"/>
    </source>
</evidence>
<dbReference type="OrthoDB" id="441812at2759"/>
<keyword evidence="7" id="KW-1185">Reference proteome</keyword>
<dbReference type="Gene3D" id="3.90.1410.10">
    <property type="entry name" value="set domain protein methyltransferase, domain 1"/>
    <property type="match status" value="1"/>
</dbReference>
<keyword evidence="3 4" id="KW-0949">S-adenosyl-L-methionine</keyword>
<dbReference type="GO" id="GO:0016279">
    <property type="term" value="F:protein-lysine N-methyltransferase activity"/>
    <property type="evidence" value="ECO:0007669"/>
    <property type="project" value="TreeGrafter"/>
</dbReference>
<dbReference type="EMBL" id="LR899012">
    <property type="protein sequence ID" value="CAD7086848.1"/>
    <property type="molecule type" value="Genomic_DNA"/>
</dbReference>
<comment type="similarity">
    <text evidence="4">Belongs to the class V-like SAM-binding methyltransferase superfamily. SETD3 actin-histidine methyltransferase family.</text>
</comment>
<dbReference type="InterPro" id="IPR046341">
    <property type="entry name" value="SET_dom_sf"/>
</dbReference>
<organism evidence="6 7">
    <name type="scientific">Hermetia illucens</name>
    <name type="common">Black soldier fly</name>
    <dbReference type="NCBI Taxonomy" id="343691"/>
    <lineage>
        <taxon>Eukaryota</taxon>
        <taxon>Metazoa</taxon>
        <taxon>Ecdysozoa</taxon>
        <taxon>Arthropoda</taxon>
        <taxon>Hexapoda</taxon>
        <taxon>Insecta</taxon>
        <taxon>Pterygota</taxon>
        <taxon>Neoptera</taxon>
        <taxon>Endopterygota</taxon>
        <taxon>Diptera</taxon>
        <taxon>Brachycera</taxon>
        <taxon>Stratiomyomorpha</taxon>
        <taxon>Stratiomyidae</taxon>
        <taxon>Hermetiinae</taxon>
        <taxon>Hermetia</taxon>
    </lineage>
</organism>
<comment type="catalytic activity">
    <reaction evidence="4">
        <text>L-histidyl-[protein] + S-adenosyl-L-methionine = N(tele)-methyl-L-histidyl-[protein] + S-adenosyl-L-homocysteine + H(+)</text>
        <dbReference type="Rhea" id="RHEA:19369"/>
        <dbReference type="Rhea" id="RHEA-COMP:9745"/>
        <dbReference type="Rhea" id="RHEA-COMP:11600"/>
        <dbReference type="ChEBI" id="CHEBI:15378"/>
        <dbReference type="ChEBI" id="CHEBI:16367"/>
        <dbReference type="ChEBI" id="CHEBI:29979"/>
        <dbReference type="ChEBI" id="CHEBI:57856"/>
        <dbReference type="ChEBI" id="CHEBI:59789"/>
        <dbReference type="EC" id="2.1.1.85"/>
    </reaction>
</comment>
<name>A0A7R8UUI8_HERIL</name>
<gene>
    <name evidence="6" type="ORF">HERILL_LOCUS9588</name>
</gene>
<dbReference type="AlphaFoldDB" id="A0A7R8UUI8"/>
<dbReference type="InParanoid" id="A0A7R8UUI8"/>
<dbReference type="PANTHER" id="PTHR13271:SF47">
    <property type="entry name" value="ACTIN-HISTIDINE N-METHYLTRANSFERASE"/>
    <property type="match status" value="1"/>
</dbReference>
<dbReference type="EC" id="2.1.1.85" evidence="4"/>
<evidence type="ECO:0000256" key="4">
    <source>
        <dbReference type="PROSITE-ProRule" id="PRU00898"/>
    </source>
</evidence>
<evidence type="ECO:0000313" key="7">
    <source>
        <dbReference type="Proteomes" id="UP000594454"/>
    </source>
</evidence>
<dbReference type="PANTHER" id="PTHR13271">
    <property type="entry name" value="UNCHARACTERIZED PUTATIVE METHYLTRANSFERASE"/>
    <property type="match status" value="1"/>
</dbReference>
<dbReference type="Proteomes" id="UP000594454">
    <property type="component" value="Chromosome 4"/>
</dbReference>
<keyword evidence="2 4" id="KW-0808">Transferase</keyword>
<dbReference type="InterPro" id="IPR025785">
    <property type="entry name" value="SETD3"/>
</dbReference>
<dbReference type="GO" id="GO:0032259">
    <property type="term" value="P:methylation"/>
    <property type="evidence" value="ECO:0007669"/>
    <property type="project" value="UniProtKB-KW"/>
</dbReference>
<dbReference type="GO" id="GO:0018064">
    <property type="term" value="F:protein-L-histidine N-tele-methyltransferase activity"/>
    <property type="evidence" value="ECO:0007669"/>
    <property type="project" value="UniProtKB-EC"/>
</dbReference>
<protein>
    <recommendedName>
        <fullName evidence="4">protein-histidine N-methyltransferase</fullName>
        <ecNumber evidence="4">2.1.1.85</ecNumber>
    </recommendedName>
</protein>
<keyword evidence="1 4" id="KW-0489">Methyltransferase</keyword>
<accession>A0A7R8UUI8</accession>
<dbReference type="PROSITE" id="PS51565">
    <property type="entry name" value="SAM_MT85_SETD3"/>
    <property type="match status" value="1"/>
</dbReference>
<dbReference type="SUPFAM" id="SSF82199">
    <property type="entry name" value="SET domain"/>
    <property type="match status" value="1"/>
</dbReference>
<sequence length="258" mass="29567">MGKKPQKKANVPKDAPKKLSAQKRHELDQLIDKLFKLGFRQTQAPADQWNEYVEIQGILDRVQAIESTLKVKSSAAKNRLATIETFCKWCEENGAQFEGVKIAEFPGYELGLEASKDFKQNDLVLTVPVKMIMSEERLTSYLIPIVSEIPLLDSMTNVKLAFGLLLERLRPDCFWKPYIDLLPERHATVLYFSVNDMQELKGSNLLGQALNQCKSIARQYAFIHKCVQKVDTTKFGSDSVGKETFETLKEKFTYEFYR</sequence>
<dbReference type="InterPro" id="IPR050600">
    <property type="entry name" value="SETD3_SETD6_MTase"/>
</dbReference>
<feature type="region of interest" description="Disordered" evidence="5">
    <location>
        <begin position="1"/>
        <end position="22"/>
    </location>
</feature>
<evidence type="ECO:0000256" key="5">
    <source>
        <dbReference type="SAM" id="MobiDB-lite"/>
    </source>
</evidence>